<reference evidence="1 2" key="1">
    <citation type="submission" date="2021-04" db="EMBL/GenBank/DDBJ databases">
        <authorList>
            <person name="Ivanova A."/>
        </authorList>
    </citation>
    <scope>NUCLEOTIDE SEQUENCE [LARGE SCALE GENOMIC DNA]</scope>
    <source>
        <strain evidence="1 2">G18</strain>
    </source>
</reference>
<proteinExistence type="predicted"/>
<organism evidence="1 2">
    <name type="scientific">Gemmata palustris</name>
    <dbReference type="NCBI Taxonomy" id="2822762"/>
    <lineage>
        <taxon>Bacteria</taxon>
        <taxon>Pseudomonadati</taxon>
        <taxon>Planctomycetota</taxon>
        <taxon>Planctomycetia</taxon>
        <taxon>Gemmatales</taxon>
        <taxon>Gemmataceae</taxon>
        <taxon>Gemmata</taxon>
    </lineage>
</organism>
<dbReference type="RefSeq" id="WP_210653520.1">
    <property type="nucleotide sequence ID" value="NZ_JAGKQQ010000001.1"/>
</dbReference>
<name>A0ABS5BNZ7_9BACT</name>
<evidence type="ECO:0000313" key="1">
    <source>
        <dbReference type="EMBL" id="MBP3955443.1"/>
    </source>
</evidence>
<dbReference type="Proteomes" id="UP000676565">
    <property type="component" value="Unassembled WGS sequence"/>
</dbReference>
<protein>
    <submittedName>
        <fullName evidence="1">Uncharacterized protein</fullName>
    </submittedName>
</protein>
<accession>A0ABS5BNZ7</accession>
<gene>
    <name evidence="1" type="ORF">J8F10_09130</name>
</gene>
<dbReference type="EMBL" id="JAGKQQ010000001">
    <property type="protein sequence ID" value="MBP3955443.1"/>
    <property type="molecule type" value="Genomic_DNA"/>
</dbReference>
<sequence>MTTNTLQALVRHSYTATVEFVGTPTLEQRKALKSAGYDYDKGRWLKHQTQSNVVDAEKAVADATAA</sequence>
<keyword evidence="2" id="KW-1185">Reference proteome</keyword>
<evidence type="ECO:0000313" key="2">
    <source>
        <dbReference type="Proteomes" id="UP000676565"/>
    </source>
</evidence>
<comment type="caution">
    <text evidence="1">The sequence shown here is derived from an EMBL/GenBank/DDBJ whole genome shotgun (WGS) entry which is preliminary data.</text>
</comment>